<protein>
    <recommendedName>
        <fullName evidence="2 6">Orotate phosphoribosyltransferase</fullName>
        <shortName evidence="6">OPRT</shortName>
        <shortName evidence="6">OPRTase</shortName>
        <ecNumber evidence="2 6">2.4.2.10</ecNumber>
    </recommendedName>
</protein>
<dbReference type="PANTHER" id="PTHR19278:SF9">
    <property type="entry name" value="URIDINE 5'-MONOPHOSPHATE SYNTHASE"/>
    <property type="match status" value="1"/>
</dbReference>
<feature type="binding site" evidence="6">
    <location>
        <position position="112"/>
    </location>
    <ligand>
        <name>5-phospho-alpha-D-ribose 1-diphosphate</name>
        <dbReference type="ChEBI" id="CHEBI:58017"/>
        <note>ligand shared between dimeric partners</note>
    </ligand>
</feature>
<dbReference type="GO" id="GO:0004588">
    <property type="term" value="F:orotate phosphoribosyltransferase activity"/>
    <property type="evidence" value="ECO:0007669"/>
    <property type="project" value="UniProtKB-UniRule"/>
</dbReference>
<dbReference type="Gene3D" id="3.40.50.2020">
    <property type="match status" value="1"/>
</dbReference>
<comment type="pathway">
    <text evidence="1 6">Pyrimidine metabolism; UMP biosynthesis via de novo pathway; UMP from orotate: step 1/2.</text>
</comment>
<dbReference type="NCBIfam" id="TIGR00336">
    <property type="entry name" value="pyrE"/>
    <property type="match status" value="1"/>
</dbReference>
<feature type="binding site" evidence="6">
    <location>
        <position position="142"/>
    </location>
    <ligand>
        <name>orotate</name>
        <dbReference type="ChEBI" id="CHEBI:30839"/>
    </ligand>
</feature>
<evidence type="ECO:0000313" key="8">
    <source>
        <dbReference type="EMBL" id="AIF82695.1"/>
    </source>
</evidence>
<feature type="binding site" description="in other chain" evidence="6">
    <location>
        <begin position="138"/>
        <end position="146"/>
    </location>
    <ligand>
        <name>5-phospho-alpha-D-ribose 1-diphosphate</name>
        <dbReference type="ChEBI" id="CHEBI:58017"/>
        <note>ligand shared between dimeric partners</note>
    </ligand>
</feature>
<proteinExistence type="inferred from homology"/>
<dbReference type="GO" id="GO:0044205">
    <property type="term" value="P:'de novo' UMP biosynthetic process"/>
    <property type="evidence" value="ECO:0007669"/>
    <property type="project" value="UniProtKB-UniRule"/>
</dbReference>
<sequence length="225" mass="23914">MTKDKNESLADQHIVSSSSSDFTLEFASFLLKSNALKFGAFTLASGKPSPYYIDLRMLPSFPAHFRLTIGALKDVVAKKMPSFDTFASVPTSGLVFGSALAYEMEKPFVYVRKESKGYGMSKLVEGHLASGAKVVIVDDVATTGLSVSKAIDALRANGGVVEDVVAVVNRMEGAEEKLKQMGVRLVSVATIQDIASSLHRAGLVDDSTMDAVVKQIAASGGLETD</sequence>
<keyword evidence="9" id="KW-1185">Reference proteome</keyword>
<dbReference type="Proteomes" id="UP000028194">
    <property type="component" value="Chromosome"/>
</dbReference>
<dbReference type="PANTHER" id="PTHR19278">
    <property type="entry name" value="OROTATE PHOSPHORIBOSYLTRANSFERASE"/>
    <property type="match status" value="1"/>
</dbReference>
<dbReference type="InterPro" id="IPR000836">
    <property type="entry name" value="PRTase_dom"/>
</dbReference>
<dbReference type="HAMAP" id="MF_01208">
    <property type="entry name" value="PyrE"/>
    <property type="match status" value="1"/>
</dbReference>
<dbReference type="Pfam" id="PF00156">
    <property type="entry name" value="Pribosyltran"/>
    <property type="match status" value="1"/>
</dbReference>
<keyword evidence="3 6" id="KW-0328">Glycosyltransferase</keyword>
<dbReference type="InterPro" id="IPR004467">
    <property type="entry name" value="Or_phspho_trans_dom"/>
</dbReference>
<evidence type="ECO:0000256" key="3">
    <source>
        <dbReference type="ARBA" id="ARBA00022676"/>
    </source>
</evidence>
<dbReference type="STRING" id="1459636.NTE_00615"/>
<dbReference type="InterPro" id="IPR029057">
    <property type="entry name" value="PRTase-like"/>
</dbReference>
<feature type="domain" description="Phosphoribosyltransferase" evidence="7">
    <location>
        <begin position="75"/>
        <end position="179"/>
    </location>
</feature>
<dbReference type="GO" id="GO:0000287">
    <property type="term" value="F:magnesium ion binding"/>
    <property type="evidence" value="ECO:0007669"/>
    <property type="project" value="UniProtKB-UniRule"/>
</dbReference>
<dbReference type="eggNOG" id="arCOG00029">
    <property type="taxonomic scope" value="Archaea"/>
</dbReference>
<evidence type="ECO:0000313" key="9">
    <source>
        <dbReference type="Proteomes" id="UP000028194"/>
    </source>
</evidence>
<dbReference type="KEGG" id="nev:NTE_00615"/>
<evidence type="ECO:0000256" key="2">
    <source>
        <dbReference type="ARBA" id="ARBA00011971"/>
    </source>
</evidence>
<dbReference type="AlphaFoldDB" id="A0A075MNG8"/>
<comment type="caution">
    <text evidence="6">Lacks conserved residue(s) required for the propagation of feature annotation.</text>
</comment>
<keyword evidence="5 6" id="KW-0665">Pyrimidine biosynthesis</keyword>
<dbReference type="EMBL" id="CP007174">
    <property type="protein sequence ID" value="AIF82695.1"/>
    <property type="molecule type" value="Genomic_DNA"/>
</dbReference>
<organism evidence="8 9">
    <name type="scientific">Candidatus Nitrososphaera evergladensis SR1</name>
    <dbReference type="NCBI Taxonomy" id="1459636"/>
    <lineage>
        <taxon>Archaea</taxon>
        <taxon>Nitrososphaerota</taxon>
        <taxon>Nitrososphaeria</taxon>
        <taxon>Nitrososphaerales</taxon>
        <taxon>Nitrososphaeraceae</taxon>
        <taxon>Nitrososphaera</taxon>
    </lineage>
</organism>
<evidence type="ECO:0000256" key="6">
    <source>
        <dbReference type="HAMAP-Rule" id="MF_01208"/>
    </source>
</evidence>
<evidence type="ECO:0000256" key="1">
    <source>
        <dbReference type="ARBA" id="ARBA00004889"/>
    </source>
</evidence>
<dbReference type="HOGENOM" id="CLU_074878_0_1_2"/>
<gene>
    <name evidence="6" type="primary">pyrE</name>
    <name evidence="8" type="ORF">NTE_00615</name>
</gene>
<comment type="function">
    <text evidence="6">Catalyzes the transfer of a ribosyl phosphate group from 5-phosphoribose 1-diphosphate to orotate, leading to the formation of orotidine monophosphate (OMP).</text>
</comment>
<keyword evidence="4 6" id="KW-0808">Transferase</keyword>
<dbReference type="CDD" id="cd06223">
    <property type="entry name" value="PRTases_typeI"/>
    <property type="match status" value="1"/>
</dbReference>
<dbReference type="EC" id="2.4.2.10" evidence="2 6"/>
<comment type="subunit">
    <text evidence="6">Homodimer.</text>
</comment>
<accession>A0A075MNG8</accession>
<evidence type="ECO:0000256" key="4">
    <source>
        <dbReference type="ARBA" id="ARBA00022679"/>
    </source>
</evidence>
<reference evidence="8 9" key="1">
    <citation type="journal article" date="2014" name="PLoS ONE">
        <title>Genome Sequence of Candidatus Nitrososphaera evergladensis from Group I.1b Enriched from Everglades Soil Reveals Novel Genomic Features of the Ammonia-Oxidizing Archaea.</title>
        <authorList>
            <person name="Zhalnina K.V."/>
            <person name="Dias R."/>
            <person name="Leonard M.T."/>
            <person name="Dorr de Quadros P."/>
            <person name="Camargo F.A."/>
            <person name="Drew J.C."/>
            <person name="Farmerie W.G."/>
            <person name="Daroub S.H."/>
            <person name="Triplett E.W."/>
        </authorList>
    </citation>
    <scope>NUCLEOTIDE SEQUENCE [LARGE SCALE GENOMIC DNA]</scope>
    <source>
        <strain evidence="8 9">SR1</strain>
    </source>
</reference>
<comment type="catalytic activity">
    <reaction evidence="6">
        <text>orotidine 5'-phosphate + diphosphate = orotate + 5-phospho-alpha-D-ribose 1-diphosphate</text>
        <dbReference type="Rhea" id="RHEA:10380"/>
        <dbReference type="ChEBI" id="CHEBI:30839"/>
        <dbReference type="ChEBI" id="CHEBI:33019"/>
        <dbReference type="ChEBI" id="CHEBI:57538"/>
        <dbReference type="ChEBI" id="CHEBI:58017"/>
        <dbReference type="EC" id="2.4.2.10"/>
    </reaction>
</comment>
<comment type="similarity">
    <text evidence="6">Belongs to the purine/pyrimidine phosphoribosyltransferase family. PyrE subfamily.</text>
</comment>
<keyword evidence="6" id="KW-0460">Magnesium</keyword>
<feature type="binding site" evidence="6">
    <location>
        <position position="170"/>
    </location>
    <ligand>
        <name>orotate</name>
        <dbReference type="ChEBI" id="CHEBI:30839"/>
    </ligand>
</feature>
<feature type="binding site" description="in other chain" evidence="6">
    <location>
        <position position="113"/>
    </location>
    <ligand>
        <name>5-phospho-alpha-D-ribose 1-diphosphate</name>
        <dbReference type="ChEBI" id="CHEBI:58017"/>
        <note>ligand shared between dimeric partners</note>
    </ligand>
</feature>
<dbReference type="GO" id="GO:0019856">
    <property type="term" value="P:pyrimidine nucleobase biosynthetic process"/>
    <property type="evidence" value="ECO:0007669"/>
    <property type="project" value="TreeGrafter"/>
</dbReference>
<feature type="binding site" evidence="6">
    <location>
        <position position="116"/>
    </location>
    <ligand>
        <name>5-phospho-alpha-D-ribose 1-diphosphate</name>
        <dbReference type="ChEBI" id="CHEBI:58017"/>
        <note>ligand shared between dimeric partners</note>
    </ligand>
</feature>
<evidence type="ECO:0000256" key="5">
    <source>
        <dbReference type="ARBA" id="ARBA00022975"/>
    </source>
</evidence>
<comment type="cofactor">
    <cofactor evidence="6">
        <name>Mg(2+)</name>
        <dbReference type="ChEBI" id="CHEBI:18420"/>
    </cofactor>
</comment>
<dbReference type="SUPFAM" id="SSF53271">
    <property type="entry name" value="PRTase-like"/>
    <property type="match status" value="1"/>
</dbReference>
<dbReference type="InterPro" id="IPR023031">
    <property type="entry name" value="OPRT"/>
</dbReference>
<evidence type="ECO:0000259" key="7">
    <source>
        <dbReference type="Pfam" id="PF00156"/>
    </source>
</evidence>
<dbReference type="UniPathway" id="UPA00070">
    <property type="reaction ID" value="UER00119"/>
</dbReference>
<dbReference type="OrthoDB" id="9089at2157"/>
<name>A0A075MNG8_9ARCH</name>